<feature type="binding site" evidence="15">
    <location>
        <position position="40"/>
    </location>
    <ligand>
        <name>Mg(2+)</name>
        <dbReference type="ChEBI" id="CHEBI:18420"/>
    </ligand>
</feature>
<evidence type="ECO:0000256" key="11">
    <source>
        <dbReference type="ARBA" id="ARBA00022759"/>
    </source>
</evidence>
<dbReference type="GO" id="GO:0008033">
    <property type="term" value="P:tRNA processing"/>
    <property type="evidence" value="ECO:0007669"/>
    <property type="project" value="UniProtKB-KW"/>
</dbReference>
<evidence type="ECO:0000256" key="15">
    <source>
        <dbReference type="HAMAP-Rule" id="MF_00104"/>
    </source>
</evidence>
<keyword evidence="7 15" id="KW-0507">mRNA processing</keyword>
<dbReference type="SMART" id="SM00358">
    <property type="entry name" value="DSRM"/>
    <property type="match status" value="1"/>
</dbReference>
<dbReference type="NCBIfam" id="TIGR02191">
    <property type="entry name" value="RNaseIII"/>
    <property type="match status" value="1"/>
</dbReference>
<evidence type="ECO:0000256" key="1">
    <source>
        <dbReference type="ARBA" id="ARBA00000109"/>
    </source>
</evidence>
<evidence type="ECO:0000256" key="12">
    <source>
        <dbReference type="ARBA" id="ARBA00022801"/>
    </source>
</evidence>
<dbReference type="InterPro" id="IPR036389">
    <property type="entry name" value="RNase_III_sf"/>
</dbReference>
<comment type="caution">
    <text evidence="18">The sequence shown here is derived from an EMBL/GenBank/DDBJ whole genome shotgun (WGS) entry which is preliminary data.</text>
</comment>
<evidence type="ECO:0000256" key="3">
    <source>
        <dbReference type="ARBA" id="ARBA00010183"/>
    </source>
</evidence>
<feature type="binding site" evidence="15">
    <location>
        <position position="113"/>
    </location>
    <ligand>
        <name>Mg(2+)</name>
        <dbReference type="ChEBI" id="CHEBI:18420"/>
    </ligand>
</feature>
<feature type="active site" evidence="15">
    <location>
        <position position="116"/>
    </location>
</feature>
<dbReference type="InterPro" id="IPR014720">
    <property type="entry name" value="dsRBD_dom"/>
</dbReference>
<keyword evidence="8 15" id="KW-0819">tRNA processing</keyword>
<comment type="cofactor">
    <cofactor evidence="15">
        <name>Mg(2+)</name>
        <dbReference type="ChEBI" id="CHEBI:18420"/>
    </cofactor>
</comment>
<evidence type="ECO:0000256" key="8">
    <source>
        <dbReference type="ARBA" id="ARBA00022694"/>
    </source>
</evidence>
<dbReference type="EC" id="3.1.26.3" evidence="15"/>
<dbReference type="Pfam" id="PF00035">
    <property type="entry name" value="dsrm"/>
    <property type="match status" value="1"/>
</dbReference>
<dbReference type="InterPro" id="IPR011907">
    <property type="entry name" value="RNase_III"/>
</dbReference>
<evidence type="ECO:0000256" key="14">
    <source>
        <dbReference type="ARBA" id="ARBA00022884"/>
    </source>
</evidence>
<evidence type="ECO:0000256" key="9">
    <source>
        <dbReference type="ARBA" id="ARBA00022722"/>
    </source>
</evidence>
<dbReference type="Pfam" id="PF14622">
    <property type="entry name" value="Ribonucleas_3_3"/>
    <property type="match status" value="1"/>
</dbReference>
<dbReference type="PANTHER" id="PTHR11207">
    <property type="entry name" value="RIBONUCLEASE III"/>
    <property type="match status" value="1"/>
</dbReference>
<accession>A0A1F7YFA8</accession>
<gene>
    <name evidence="15" type="primary">rnc</name>
    <name evidence="18" type="ORF">A2627_00190</name>
</gene>
<dbReference type="CDD" id="cd00593">
    <property type="entry name" value="RIBOc"/>
    <property type="match status" value="1"/>
</dbReference>
<dbReference type="GO" id="GO:0046872">
    <property type="term" value="F:metal ion binding"/>
    <property type="evidence" value="ECO:0007669"/>
    <property type="project" value="UniProtKB-KW"/>
</dbReference>
<dbReference type="InterPro" id="IPR000999">
    <property type="entry name" value="RNase_III_dom"/>
</dbReference>
<evidence type="ECO:0000256" key="7">
    <source>
        <dbReference type="ARBA" id="ARBA00022664"/>
    </source>
</evidence>
<dbReference type="GO" id="GO:0042802">
    <property type="term" value="F:identical protein binding"/>
    <property type="evidence" value="ECO:0007669"/>
    <property type="project" value="UniProtKB-ARBA"/>
</dbReference>
<evidence type="ECO:0000256" key="5">
    <source>
        <dbReference type="ARBA" id="ARBA00022490"/>
    </source>
</evidence>
<evidence type="ECO:0000313" key="19">
    <source>
        <dbReference type="Proteomes" id="UP000178851"/>
    </source>
</evidence>
<keyword evidence="14 15" id="KW-0694">RNA-binding</keyword>
<proteinExistence type="inferred from homology"/>
<evidence type="ECO:0000256" key="10">
    <source>
        <dbReference type="ARBA" id="ARBA00022723"/>
    </source>
</evidence>
<keyword evidence="6 15" id="KW-0698">rRNA processing</keyword>
<dbReference type="Gene3D" id="3.30.160.20">
    <property type="match status" value="1"/>
</dbReference>
<keyword evidence="12 15" id="KW-0378">Hydrolase</keyword>
<dbReference type="GO" id="GO:0003725">
    <property type="term" value="F:double-stranded RNA binding"/>
    <property type="evidence" value="ECO:0007669"/>
    <property type="project" value="TreeGrafter"/>
</dbReference>
<keyword evidence="13 15" id="KW-0460">Magnesium</keyword>
<dbReference type="GO" id="GO:0004525">
    <property type="term" value="F:ribonuclease III activity"/>
    <property type="evidence" value="ECO:0007669"/>
    <property type="project" value="UniProtKB-UniRule"/>
</dbReference>
<dbReference type="AlphaFoldDB" id="A0A1F7YFA8"/>
<dbReference type="EMBL" id="MGGI01000022">
    <property type="protein sequence ID" value="OGM25185.1"/>
    <property type="molecule type" value="Genomic_DNA"/>
</dbReference>
<dbReference type="GO" id="GO:0005737">
    <property type="term" value="C:cytoplasm"/>
    <property type="evidence" value="ECO:0007669"/>
    <property type="project" value="UniProtKB-SubCell"/>
</dbReference>
<dbReference type="FunFam" id="3.30.160.20:FF:000003">
    <property type="entry name" value="Ribonuclease 3"/>
    <property type="match status" value="1"/>
</dbReference>
<dbReference type="SUPFAM" id="SSF69065">
    <property type="entry name" value="RNase III domain-like"/>
    <property type="match status" value="1"/>
</dbReference>
<dbReference type="HAMAP" id="MF_00104">
    <property type="entry name" value="RNase_III"/>
    <property type="match status" value="1"/>
</dbReference>
<reference evidence="18 19" key="1">
    <citation type="journal article" date="2016" name="Nat. Commun.">
        <title>Thousands of microbial genomes shed light on interconnected biogeochemical processes in an aquifer system.</title>
        <authorList>
            <person name="Anantharaman K."/>
            <person name="Brown C.T."/>
            <person name="Hug L.A."/>
            <person name="Sharon I."/>
            <person name="Castelle C.J."/>
            <person name="Probst A.J."/>
            <person name="Thomas B.C."/>
            <person name="Singh A."/>
            <person name="Wilkins M.J."/>
            <person name="Karaoz U."/>
            <person name="Brodie E.L."/>
            <person name="Williams K.H."/>
            <person name="Hubbard S.S."/>
            <person name="Banfield J.F."/>
        </authorList>
    </citation>
    <scope>NUCLEOTIDE SEQUENCE [LARGE SCALE GENOMIC DNA]</scope>
</reference>
<name>A0A1F7YFA8_9BACT</name>
<feature type="domain" description="RNase III" evidence="17">
    <location>
        <begin position="1"/>
        <end position="127"/>
    </location>
</feature>
<dbReference type="FunFam" id="1.10.1520.10:FF:000001">
    <property type="entry name" value="Ribonuclease 3"/>
    <property type="match status" value="1"/>
</dbReference>
<dbReference type="Gene3D" id="1.10.1520.10">
    <property type="entry name" value="Ribonuclease III domain"/>
    <property type="match status" value="1"/>
</dbReference>
<keyword evidence="9 15" id="KW-0540">Nuclease</keyword>
<dbReference type="SMART" id="SM00535">
    <property type="entry name" value="RIBOc"/>
    <property type="match status" value="1"/>
</dbReference>
<evidence type="ECO:0000256" key="13">
    <source>
        <dbReference type="ARBA" id="ARBA00022842"/>
    </source>
</evidence>
<keyword evidence="15" id="KW-0699">rRNA-binding</keyword>
<evidence type="ECO:0000259" key="16">
    <source>
        <dbReference type="PROSITE" id="PS50137"/>
    </source>
</evidence>
<dbReference type="PROSITE" id="PS00517">
    <property type="entry name" value="RNASE_3_1"/>
    <property type="match status" value="1"/>
</dbReference>
<evidence type="ECO:0000256" key="2">
    <source>
        <dbReference type="ARBA" id="ARBA00004496"/>
    </source>
</evidence>
<dbReference type="GO" id="GO:0006364">
    <property type="term" value="P:rRNA processing"/>
    <property type="evidence" value="ECO:0007669"/>
    <property type="project" value="UniProtKB-UniRule"/>
</dbReference>
<comment type="subcellular location">
    <subcellularLocation>
        <location evidence="2 15">Cytoplasm</location>
    </subcellularLocation>
</comment>
<feature type="active site" evidence="15">
    <location>
        <position position="44"/>
    </location>
</feature>
<evidence type="ECO:0000313" key="18">
    <source>
        <dbReference type="EMBL" id="OGM25185.1"/>
    </source>
</evidence>
<dbReference type="PANTHER" id="PTHR11207:SF0">
    <property type="entry name" value="RIBONUCLEASE 3"/>
    <property type="match status" value="1"/>
</dbReference>
<dbReference type="PROSITE" id="PS50142">
    <property type="entry name" value="RNASE_3_2"/>
    <property type="match status" value="1"/>
</dbReference>
<keyword evidence="10 15" id="KW-0479">Metal-binding</keyword>
<dbReference type="PROSITE" id="PS50137">
    <property type="entry name" value="DS_RBD"/>
    <property type="match status" value="1"/>
</dbReference>
<keyword evidence="11 15" id="KW-0255">Endonuclease</keyword>
<sequence length="224" mass="24881">MTINDLKKKFNNKNLLDTALTHKSWVNEHPNMRDSNERLEFLGDAILEYIVSLEIFRRFPDKEEGYLTALRASLVNTANLAVIANEMSLGGQLHFSKGEDDGGGRINPSLLADCVEAIIGAIYMDMGEKETLLFVETNILSSISQKIKDPLKDPKSLLQEHVQAMKLSAPKYKVVKEVGPDHAKTFLVEALIQNKAEGKGSGKSKLEAEQVAAKEALEKIMRTI</sequence>
<dbReference type="GO" id="GO:0010468">
    <property type="term" value="P:regulation of gene expression"/>
    <property type="evidence" value="ECO:0007669"/>
    <property type="project" value="TreeGrafter"/>
</dbReference>
<dbReference type="GO" id="GO:0019843">
    <property type="term" value="F:rRNA binding"/>
    <property type="evidence" value="ECO:0007669"/>
    <property type="project" value="UniProtKB-KW"/>
</dbReference>
<organism evidence="18 19">
    <name type="scientific">Candidatus Woesebacteria bacterium RIFCSPHIGHO2_01_FULL_39_28</name>
    <dbReference type="NCBI Taxonomy" id="1802496"/>
    <lineage>
        <taxon>Bacteria</taxon>
        <taxon>Candidatus Woeseibacteriota</taxon>
    </lineage>
</organism>
<comment type="subunit">
    <text evidence="4 15">Homodimer.</text>
</comment>
<dbReference type="CDD" id="cd10845">
    <property type="entry name" value="DSRM_RNAse_III_family"/>
    <property type="match status" value="1"/>
</dbReference>
<dbReference type="GO" id="GO:0006397">
    <property type="term" value="P:mRNA processing"/>
    <property type="evidence" value="ECO:0007669"/>
    <property type="project" value="UniProtKB-UniRule"/>
</dbReference>
<dbReference type="Proteomes" id="UP000178851">
    <property type="component" value="Unassembled WGS sequence"/>
</dbReference>
<feature type="binding site" evidence="15">
    <location>
        <position position="116"/>
    </location>
    <ligand>
        <name>Mg(2+)</name>
        <dbReference type="ChEBI" id="CHEBI:18420"/>
    </ligand>
</feature>
<protein>
    <recommendedName>
        <fullName evidence="15">Ribonuclease 3</fullName>
        <ecNumber evidence="15">3.1.26.3</ecNumber>
    </recommendedName>
    <alternativeName>
        <fullName evidence="15">Ribonuclease III</fullName>
        <shortName evidence="15">RNase III</shortName>
    </alternativeName>
</protein>
<evidence type="ECO:0000259" key="17">
    <source>
        <dbReference type="PROSITE" id="PS50142"/>
    </source>
</evidence>
<keyword evidence="5 15" id="KW-0963">Cytoplasm</keyword>
<dbReference type="SUPFAM" id="SSF54768">
    <property type="entry name" value="dsRNA-binding domain-like"/>
    <property type="match status" value="1"/>
</dbReference>
<evidence type="ECO:0000256" key="6">
    <source>
        <dbReference type="ARBA" id="ARBA00022552"/>
    </source>
</evidence>
<comment type="function">
    <text evidence="15">Digests double-stranded RNA. Involved in the processing of primary rRNA transcript to yield the immediate precursors to the large and small rRNAs (23S and 16S). Processes some mRNAs, and tRNAs when they are encoded in the rRNA operon. Processes pre-crRNA and tracrRNA of type II CRISPR loci if present in the organism.</text>
</comment>
<comment type="similarity">
    <text evidence="3">Belongs to the ribonuclease III family.</text>
</comment>
<comment type="catalytic activity">
    <reaction evidence="1 15">
        <text>Endonucleolytic cleavage to 5'-phosphomonoester.</text>
        <dbReference type="EC" id="3.1.26.3"/>
    </reaction>
</comment>
<feature type="domain" description="DRBM" evidence="16">
    <location>
        <begin position="153"/>
        <end position="222"/>
    </location>
</feature>
<evidence type="ECO:0000256" key="4">
    <source>
        <dbReference type="ARBA" id="ARBA00011738"/>
    </source>
</evidence>